<dbReference type="STRING" id="237561.A0A1D8PH11"/>
<gene>
    <name evidence="4 5" type="primary">DCK1</name>
    <name evidence="5" type="ordered locus">CAALFM_C204050CA</name>
    <name evidence="4" type="ordered locus">orf19.8435</name>
</gene>
<dbReference type="PROSITE" id="PS51651">
    <property type="entry name" value="DOCKER"/>
    <property type="match status" value="1"/>
</dbReference>
<dbReference type="Pfam" id="PF23554">
    <property type="entry name" value="TPR_DOCK"/>
    <property type="match status" value="1"/>
</dbReference>
<reference evidence="5 6" key="2">
    <citation type="journal article" date="2007" name="Genome Biol.">
        <title>Assembly of the Candida albicans genome into sixteen supercontigs aligned on the eight chromosomes.</title>
        <authorList>
            <person name="van het Hoog M."/>
            <person name="Rast T.J."/>
            <person name="Martchenko M."/>
            <person name="Grindle S."/>
            <person name="Dignard D."/>
            <person name="Hogues H."/>
            <person name="Cuomo C."/>
            <person name="Berriman M."/>
            <person name="Scherer S."/>
            <person name="Magee B.B."/>
            <person name="Whiteway M."/>
            <person name="Chibana H."/>
            <person name="Nantel A."/>
            <person name="Magee P.T."/>
        </authorList>
    </citation>
    <scope>GENOME REANNOTATION</scope>
    <source>
        <strain evidence="6">SC5314 / ATCC MYA-2876</strain>
    </source>
</reference>
<dbReference type="GO" id="GO:0031267">
    <property type="term" value="F:small GTPase binding"/>
    <property type="evidence" value="ECO:0000318"/>
    <property type="project" value="GO_Central"/>
</dbReference>
<organism evidence="5 6">
    <name type="scientific">Candida albicans (strain SC5314 / ATCC MYA-2876)</name>
    <name type="common">Yeast</name>
    <dbReference type="NCBI Taxonomy" id="237561"/>
    <lineage>
        <taxon>Eukaryota</taxon>
        <taxon>Fungi</taxon>
        <taxon>Dikarya</taxon>
        <taxon>Ascomycota</taxon>
        <taxon>Saccharomycotina</taxon>
        <taxon>Pichiomycetes</taxon>
        <taxon>Debaryomycetaceae</taxon>
        <taxon>Candida/Lodderomyces clade</taxon>
        <taxon>Candida</taxon>
    </lineage>
</organism>
<dbReference type="GO" id="GO:0036180">
    <property type="term" value="P:filamentous growth of a population of unicellular organisms in response to biotic stimulus"/>
    <property type="evidence" value="ECO:0000315"/>
    <property type="project" value="CGD"/>
</dbReference>
<dbReference type="GO" id="GO:0005085">
    <property type="term" value="F:guanyl-nucleotide exchange factor activity"/>
    <property type="evidence" value="ECO:0000318"/>
    <property type="project" value="GO_Central"/>
</dbReference>
<reference evidence="5 6" key="1">
    <citation type="journal article" date="2004" name="Proc. Natl. Acad. Sci. U.S.A.">
        <title>The diploid genome sequence of Candida albicans.</title>
        <authorList>
            <person name="Jones T."/>
            <person name="Federspiel N.A."/>
            <person name="Chibana H."/>
            <person name="Dungan J."/>
            <person name="Kalman S."/>
            <person name="Magee B.B."/>
            <person name="Newport G."/>
            <person name="Thorstenson Y.R."/>
            <person name="Agabian N."/>
            <person name="Magee P.T."/>
            <person name="Davis R.W."/>
            <person name="Scherer S."/>
        </authorList>
    </citation>
    <scope>NUCLEOTIDE SEQUENCE [LARGE SCALE GENOMIC DNA]</scope>
    <source>
        <strain evidence="6">SC5314 / ATCC MYA-2876</strain>
    </source>
</reference>
<dbReference type="Gene3D" id="1.25.40.410">
    <property type="match status" value="1"/>
</dbReference>
<feature type="region of interest" description="Disordered" evidence="2">
    <location>
        <begin position="1831"/>
        <end position="1914"/>
    </location>
</feature>
<dbReference type="InterPro" id="IPR046773">
    <property type="entry name" value="DOCKER_Lobe_C"/>
</dbReference>
<accession>A0A1D8PH11</accession>
<dbReference type="InterPro" id="IPR056372">
    <property type="entry name" value="TPR_DOCK"/>
</dbReference>
<dbReference type="InParanoid" id="A0A1D8PH11"/>
<reference evidence="5 6" key="3">
    <citation type="journal article" date="2013" name="Genome Biol.">
        <title>Assembly of a phased diploid Candida albicans genome facilitates allele-specific measurements and provides a simple model for repeat and indel structure.</title>
        <authorList>
            <person name="Muzzey D."/>
            <person name="Schwartz K."/>
            <person name="Weissman J.S."/>
            <person name="Sherlock G."/>
        </authorList>
    </citation>
    <scope>NUCLEOTIDE SEQUENCE [LARGE SCALE GENOMIC DNA]</scope>
    <source>
        <strain evidence="6">SC5314 / ATCC MYA-2876</strain>
    </source>
</reference>
<feature type="compositionally biased region" description="Low complexity" evidence="2">
    <location>
        <begin position="1844"/>
        <end position="1863"/>
    </location>
</feature>
<evidence type="ECO:0000313" key="5">
    <source>
        <dbReference type="EMBL" id="AOW27432.1"/>
    </source>
</evidence>
<dbReference type="KEGG" id="cal:CAALFM_C204050CA"/>
<evidence type="ECO:0000313" key="6">
    <source>
        <dbReference type="Proteomes" id="UP000000559"/>
    </source>
</evidence>
<protein>
    <submittedName>
        <fullName evidence="5">Dck1p</fullName>
    </submittedName>
</protein>
<dbReference type="OrthoDB" id="18896at2759"/>
<dbReference type="AlphaFoldDB" id="A0A1D8PH11"/>
<proteinExistence type="inferred from homology"/>
<sequence length="1914" mass="216023">MTWIRTDFLIKGKIIKPFLPNDKHPNLKNKNFKNLYPGDQVFIFEVKDTKWARVHAVTKPLPTDYIACTAFLHDLLVDKSNVVVVPLSYIKILKEMPSEDIRISKKFNNIHENSEIPTIRDTELARQEAVDGTILNEFIKKSVPPRPTKRDHSRDTLLDEIKYSLELLNAHIFAVYSKSEFRLFEKLTSIYYSLYEIRTKLNHHLLTSEEAQVARETATFLLNRIPKILASRASRLGKDVIELDYSDTDVSGYKSILSRDAETGEVLSLKTALPPRIALNNELGALVPNYPINIHDNFHNYSLKPSANKKFYHDPPSHILVDFKSVTGSSAYQPPGFAGMVAYMYIRNSKKRLTEAFAVHTNSVEDFVHVEKISAALFRNLPASEIENNRVYLVAVLTEEVDLNIKGTGHTPTIKRVKKGVAAGVADITRIFPRAEGSLQSGEAHNFSIKLFGSYLSKKGHKNMVEDLRGLSNNGWGELVDRIIAGSSQGVAVNPRAEKLVITVKEFKHQFQGNVANQLSSSAPISRIKPIFFDPLAENYERIYLKMGKVTLLGSNAREDLLTFEVSTPNNELITFAKASNQQEKRYWQFISVFPGESIGEIVKVNGVALKNSSKKLPKDDYILLSLYVNGVLAGEGRLLYKSGNRLVEFNKKKTHTIEIISATHNVPMAHIELSTEYVGKVYNSDVSIDNIFQYERFFQNGQKGIDELSNSLVAFTRLDIAQVVKYFPELLSSLYGIIGFSSHHSGPSIEILEDNTFKAVIHLLDTVFGKQDQYLYLLDNFIAKYKSSNQIGIFLLTKVEQIFNRAGSSWNSVSRSVCRVLSIILRISILSMNAPNEQDLYLQTLNNLFKSIAYLLTLDSTNMIDDQVLVMDIIDYIFAFDVNFKGSELVQIMINCIDSIGLKGVGVDELSMESTPAGSRSIKDHKIIIGKLLLILRLLNSDLVKEESSRCILIPKAITWAVDVFLAPTDIEATRLACSVLNAACTALWNDGVIGKYQGDMEICYSLAKFLPAISRTFIKYNKFTRGNGSFKKKRVFTQLFPSTYPFIEFSIDPVVNDESMVEVLVELAITFSFVARVGKEAAGNEGYITILDSRIENDFFIPEKYLASDFHGEDILTLLSGIRYMRLGKYFPETKWYSTYSVIIEGCLCAIELVRPLVIINQLPALDDSESFDRTLWGNYLRSLFKLAVLPPVAVEHLSDVPKSACAKITNDVRKRAAFLINEAWDSLAWDATDEDMLRFNLKKFGGYQVEFINDEFGILPDLMLLGLQRDSECQSVAIKILWSIMISEYILSDTLQDVERQCLLGLHEIYHNNSYKPTSLDQENFIERMKMTVRLDREDEAFDIIYNFIQNLSSFFGTLNYYISVPFGPEYEEDRIFHEIKLKAQIKNAGKPELFNSYIHQMYEKYLSQNDYVQAALSLELLASTYSWDHHIIVPASFRPKFPEQSSFERKEILLKMIANNFVKGNSLEKAADTYNELLDSYNEHTYDLKSFAYVHNKLAQLYLDMESSDKLTPTYFKVEAIGGGFPTYLTQISQIFQGLPFEHITSIHERFLKVFPGAKIISDDAEAIRLKEKATNGRYLYIKTVEPVYEFSDKLINTSLGVRQYARNKDLRFFTSLKKFPGATSVFDLWTEETTYETWLSFPTLMNRSFIKDSKTVKLSPLDNAVRTIAAKNDDLIQLEAFINAALKEKTDYSHYFNDLSRQLAGTVDSPVNGGVGQYRAFFSDSKYQINEESIAKTELLRNAFNDLAIILYRCLNLHGSLIGLSMKSSHQALVELFRKNFQEEIVALRLGEEATITAPSSSRVSIFHNKRANGLMTERANSISNMSGAGSTYSGSRLARSPTNASSVSSNNSSITRSGRASNTSGYPASVIQPGYTGLKGSSLKNGNGSVTSKSINGSGKTNAINTKW</sequence>
<dbReference type="GO" id="GO:0016020">
    <property type="term" value="C:membrane"/>
    <property type="evidence" value="ECO:0000314"/>
    <property type="project" value="CGD"/>
</dbReference>
<dbReference type="GeneID" id="3637383"/>
<dbReference type="Proteomes" id="UP000000559">
    <property type="component" value="Chromosome 2"/>
</dbReference>
<dbReference type="RefSeq" id="XP_720939.2">
    <property type="nucleotide sequence ID" value="XM_715846.2"/>
</dbReference>
<dbReference type="PANTHER" id="PTHR45653:SF10">
    <property type="entry name" value="MYOBLAST CITY, ISOFORM B"/>
    <property type="match status" value="1"/>
</dbReference>
<dbReference type="GO" id="GO:0005886">
    <property type="term" value="C:plasma membrane"/>
    <property type="evidence" value="ECO:0000318"/>
    <property type="project" value="GO_Central"/>
</dbReference>
<feature type="compositionally biased region" description="Polar residues" evidence="2">
    <location>
        <begin position="1888"/>
        <end position="1914"/>
    </location>
</feature>
<comment type="similarity">
    <text evidence="1">Belongs to the DOCK family.</text>
</comment>
<dbReference type="InterPro" id="IPR043162">
    <property type="entry name" value="DOCK_C_lobe_C"/>
</dbReference>
<evidence type="ECO:0000256" key="2">
    <source>
        <dbReference type="SAM" id="MobiDB-lite"/>
    </source>
</evidence>
<dbReference type="CDD" id="cd11684">
    <property type="entry name" value="DHR2_DOCK"/>
    <property type="match status" value="1"/>
</dbReference>
<dbReference type="SMR" id="A0A1D8PH11"/>
<evidence type="ECO:0000313" key="4">
    <source>
        <dbReference type="CGD" id="CAL0000181698"/>
    </source>
</evidence>
<dbReference type="Pfam" id="PF20421">
    <property type="entry name" value="DHR-2_Lobe_C"/>
    <property type="match status" value="1"/>
</dbReference>
<dbReference type="PANTHER" id="PTHR45653">
    <property type="entry name" value="DEDICATOR OF CYTOKINESIS"/>
    <property type="match status" value="1"/>
</dbReference>
<dbReference type="InterPro" id="IPR027357">
    <property type="entry name" value="DOCKER_dom"/>
</dbReference>
<dbReference type="InterPro" id="IPR032376">
    <property type="entry name" value="DOCK_N"/>
</dbReference>
<dbReference type="InterPro" id="IPR057500">
    <property type="entry name" value="C2_DCK1_4th"/>
</dbReference>
<evidence type="ECO:0000256" key="1">
    <source>
        <dbReference type="PROSITE-ProRule" id="PRU00984"/>
    </source>
</evidence>
<dbReference type="InterPro" id="IPR026791">
    <property type="entry name" value="DOCK"/>
</dbReference>
<dbReference type="FunCoup" id="A0A1D8PH11">
    <property type="interactions" value="23"/>
</dbReference>
<dbReference type="GO" id="GO:0009267">
    <property type="term" value="P:cellular response to starvation"/>
    <property type="evidence" value="ECO:0000315"/>
    <property type="project" value="CGD"/>
</dbReference>
<dbReference type="GO" id="GO:0005737">
    <property type="term" value="C:cytoplasm"/>
    <property type="evidence" value="ECO:0000318"/>
    <property type="project" value="GO_Central"/>
</dbReference>
<dbReference type="GO" id="GO:0007264">
    <property type="term" value="P:small GTPase-mediated signal transduction"/>
    <property type="evidence" value="ECO:0007669"/>
    <property type="project" value="InterPro"/>
</dbReference>
<keyword evidence="6" id="KW-1185">Reference proteome</keyword>
<feature type="domain" description="DOCKER" evidence="3">
    <location>
        <begin position="1389"/>
        <end position="1798"/>
    </location>
</feature>
<dbReference type="CGD" id="CAL0000181698">
    <property type="gene designation" value="DCK1"/>
</dbReference>
<dbReference type="GO" id="GO:0030447">
    <property type="term" value="P:filamentous growth"/>
    <property type="evidence" value="ECO:0000315"/>
    <property type="project" value="CGD"/>
</dbReference>
<dbReference type="Pfam" id="PF16172">
    <property type="entry name" value="DOCK_N"/>
    <property type="match status" value="1"/>
</dbReference>
<dbReference type="GO" id="GO:0031505">
    <property type="term" value="P:fungal-type cell wall organization"/>
    <property type="evidence" value="ECO:0000315"/>
    <property type="project" value="CGD"/>
</dbReference>
<evidence type="ECO:0000259" key="3">
    <source>
        <dbReference type="PROSITE" id="PS51651"/>
    </source>
</evidence>
<dbReference type="OMA" id="KPIFFDP"/>
<feature type="compositionally biased region" description="Polar residues" evidence="2">
    <location>
        <begin position="1831"/>
        <end position="1840"/>
    </location>
</feature>
<dbReference type="VEuPathDB" id="FungiDB:C2_04050C_A"/>
<dbReference type="Gene3D" id="1.20.58.740">
    <property type="match status" value="1"/>
</dbReference>
<dbReference type="eggNOG" id="KOG1998">
    <property type="taxonomic scope" value="Eukaryota"/>
</dbReference>
<dbReference type="GO" id="GO:0036170">
    <property type="term" value="P:filamentous growth of a population of unicellular organisms in response to starvation"/>
    <property type="evidence" value="ECO:0000315"/>
    <property type="project" value="CGD"/>
</dbReference>
<dbReference type="InterPro" id="IPR043161">
    <property type="entry name" value="DOCK_C_lobe_A"/>
</dbReference>
<name>A0A1D8PH11_CANAL</name>
<dbReference type="EMBL" id="CP017624">
    <property type="protein sequence ID" value="AOW27432.1"/>
    <property type="molecule type" value="Genomic_DNA"/>
</dbReference>
<dbReference type="Pfam" id="PF25338">
    <property type="entry name" value="C2_DCK_4th"/>
    <property type="match status" value="1"/>
</dbReference>